<evidence type="ECO:0000256" key="4">
    <source>
        <dbReference type="ARBA" id="ARBA00035172"/>
    </source>
</evidence>
<dbReference type="NCBIfam" id="TIGR01032">
    <property type="entry name" value="rplT_bact"/>
    <property type="match status" value="1"/>
</dbReference>
<dbReference type="InterPro" id="IPR005813">
    <property type="entry name" value="Ribosomal_bL20"/>
</dbReference>
<dbReference type="GO" id="GO:0005840">
    <property type="term" value="C:ribosome"/>
    <property type="evidence" value="ECO:0007669"/>
    <property type="project" value="UniProtKB-KW"/>
</dbReference>
<keyword evidence="5 6" id="KW-0699">rRNA-binding</keyword>
<reference evidence="7 8" key="1">
    <citation type="journal article" date="2016" name="Nat. Commun.">
        <title>Thousands of microbial genomes shed light on interconnected biogeochemical processes in an aquifer system.</title>
        <authorList>
            <person name="Anantharaman K."/>
            <person name="Brown C.T."/>
            <person name="Hug L.A."/>
            <person name="Sharon I."/>
            <person name="Castelle C.J."/>
            <person name="Probst A.J."/>
            <person name="Thomas B.C."/>
            <person name="Singh A."/>
            <person name="Wilkins M.J."/>
            <person name="Karaoz U."/>
            <person name="Brodie E.L."/>
            <person name="Williams K.H."/>
            <person name="Hubbard S.S."/>
            <person name="Banfield J.F."/>
        </authorList>
    </citation>
    <scope>NUCLEOTIDE SEQUENCE [LARGE SCALE GENOMIC DNA]</scope>
</reference>
<dbReference type="GO" id="GO:0006412">
    <property type="term" value="P:translation"/>
    <property type="evidence" value="ECO:0007669"/>
    <property type="project" value="InterPro"/>
</dbReference>
<evidence type="ECO:0000256" key="1">
    <source>
        <dbReference type="ARBA" id="ARBA00007698"/>
    </source>
</evidence>
<gene>
    <name evidence="5" type="primary">rplT</name>
    <name evidence="7" type="ORF">A2815_02620</name>
</gene>
<evidence type="ECO:0000313" key="8">
    <source>
        <dbReference type="Proteomes" id="UP000176974"/>
    </source>
</evidence>
<comment type="caution">
    <text evidence="7">The sequence shown here is derived from an EMBL/GenBank/DDBJ whole genome shotgun (WGS) entry which is preliminary data.</text>
</comment>
<name>A0A1G2FD10_9BACT</name>
<evidence type="ECO:0000256" key="5">
    <source>
        <dbReference type="HAMAP-Rule" id="MF_00382"/>
    </source>
</evidence>
<accession>A0A1G2FD10</accession>
<dbReference type="GO" id="GO:0019843">
    <property type="term" value="F:rRNA binding"/>
    <property type="evidence" value="ECO:0007669"/>
    <property type="project" value="UniProtKB-UniRule"/>
</dbReference>
<evidence type="ECO:0000256" key="6">
    <source>
        <dbReference type="RuleBase" id="RU000560"/>
    </source>
</evidence>
<dbReference type="GO" id="GO:0003735">
    <property type="term" value="F:structural constituent of ribosome"/>
    <property type="evidence" value="ECO:0007669"/>
    <property type="project" value="InterPro"/>
</dbReference>
<dbReference type="FunFam" id="1.10.1900.20:FF:000001">
    <property type="entry name" value="50S ribosomal protein L20"/>
    <property type="match status" value="1"/>
</dbReference>
<dbReference type="Pfam" id="PF00453">
    <property type="entry name" value="Ribosomal_L20"/>
    <property type="match status" value="1"/>
</dbReference>
<dbReference type="HAMAP" id="MF_00382">
    <property type="entry name" value="Ribosomal_bL20"/>
    <property type="match status" value="1"/>
</dbReference>
<comment type="similarity">
    <text evidence="1 5 6">Belongs to the bacterial ribosomal protein bL20 family.</text>
</comment>
<dbReference type="AlphaFoldDB" id="A0A1G2FD10"/>
<keyword evidence="2 5" id="KW-0689">Ribosomal protein</keyword>
<dbReference type="EMBL" id="MHMY01000003">
    <property type="protein sequence ID" value="OGZ35966.1"/>
    <property type="molecule type" value="Genomic_DNA"/>
</dbReference>
<dbReference type="InterPro" id="IPR035566">
    <property type="entry name" value="Ribosomal_protein_bL20_C"/>
</dbReference>
<dbReference type="PRINTS" id="PR00062">
    <property type="entry name" value="RIBOSOMALL20"/>
</dbReference>
<evidence type="ECO:0000313" key="7">
    <source>
        <dbReference type="EMBL" id="OGZ35966.1"/>
    </source>
</evidence>
<dbReference type="GO" id="GO:0000027">
    <property type="term" value="P:ribosomal large subunit assembly"/>
    <property type="evidence" value="ECO:0007669"/>
    <property type="project" value="UniProtKB-UniRule"/>
</dbReference>
<protein>
    <recommendedName>
        <fullName evidence="4 5">Large ribosomal subunit protein bL20</fullName>
    </recommendedName>
</protein>
<evidence type="ECO:0000256" key="2">
    <source>
        <dbReference type="ARBA" id="ARBA00022980"/>
    </source>
</evidence>
<keyword evidence="3 5" id="KW-0687">Ribonucleoprotein</keyword>
<keyword evidence="5 6" id="KW-0694">RNA-binding</keyword>
<dbReference type="GO" id="GO:1990904">
    <property type="term" value="C:ribonucleoprotein complex"/>
    <property type="evidence" value="ECO:0007669"/>
    <property type="project" value="UniProtKB-KW"/>
</dbReference>
<dbReference type="CDD" id="cd07026">
    <property type="entry name" value="Ribosomal_L20"/>
    <property type="match status" value="1"/>
</dbReference>
<dbReference type="SUPFAM" id="SSF74731">
    <property type="entry name" value="Ribosomal protein L20"/>
    <property type="match status" value="1"/>
</dbReference>
<dbReference type="Gene3D" id="6.10.160.10">
    <property type="match status" value="1"/>
</dbReference>
<comment type="function">
    <text evidence="5 6">Binds directly to 23S ribosomal RNA and is necessary for the in vitro assembly process of the 50S ribosomal subunit. It is not involved in the protein synthesizing functions of that subunit.</text>
</comment>
<organism evidence="7 8">
    <name type="scientific">Candidatus Portnoybacteria bacterium RIFCSPHIGHO2_01_FULL_40_12b</name>
    <dbReference type="NCBI Taxonomy" id="1801994"/>
    <lineage>
        <taxon>Bacteria</taxon>
        <taxon>Candidatus Portnoyibacteriota</taxon>
    </lineage>
</organism>
<dbReference type="PANTHER" id="PTHR10986">
    <property type="entry name" value="39S RIBOSOMAL PROTEIN L20"/>
    <property type="match status" value="1"/>
</dbReference>
<sequence length="115" mass="13957">MPRVKRHKIAHKRRKNLLKHAKGFKWGRKSKYRLAKDALMHAWSHAYKDRKRKKRDFRRLWQIRINAASRENGLTYSKFINKLKKAKIELDRKILADLAMNHPEIFKKIIEKVKS</sequence>
<dbReference type="Proteomes" id="UP000176974">
    <property type="component" value="Unassembled WGS sequence"/>
</dbReference>
<proteinExistence type="inferred from homology"/>
<evidence type="ECO:0000256" key="3">
    <source>
        <dbReference type="ARBA" id="ARBA00023274"/>
    </source>
</evidence>
<dbReference type="Gene3D" id="1.10.1900.20">
    <property type="entry name" value="Ribosomal protein L20"/>
    <property type="match status" value="1"/>
</dbReference>